<dbReference type="InterPro" id="IPR013658">
    <property type="entry name" value="SGL"/>
</dbReference>
<dbReference type="InterPro" id="IPR005511">
    <property type="entry name" value="SMP-30"/>
</dbReference>
<evidence type="ECO:0000256" key="1">
    <source>
        <dbReference type="ARBA" id="ARBA00008853"/>
    </source>
</evidence>
<proteinExistence type="inferred from homology"/>
<feature type="binding site" evidence="3">
    <location>
        <position position="103"/>
    </location>
    <ligand>
        <name>substrate</name>
    </ligand>
</feature>
<evidence type="ECO:0000256" key="2">
    <source>
        <dbReference type="PIRSR" id="PIRSR605511-1"/>
    </source>
</evidence>
<comment type="similarity">
    <text evidence="1">Belongs to the SMP-30/CGR1 family.</text>
</comment>
<gene>
    <name evidence="5" type="ORF">ATL17_0025</name>
</gene>
<feature type="binding site" evidence="3">
    <location>
        <position position="101"/>
    </location>
    <ligand>
        <name>substrate</name>
    </ligand>
</feature>
<feature type="binding site" evidence="3">
    <location>
        <position position="207"/>
    </location>
    <ligand>
        <name>a divalent metal cation</name>
        <dbReference type="ChEBI" id="CHEBI:60240"/>
    </ligand>
</feature>
<dbReference type="Gene3D" id="2.120.10.30">
    <property type="entry name" value="TolB, C-terminal domain"/>
    <property type="match status" value="1"/>
</dbReference>
<dbReference type="Proteomes" id="UP000295391">
    <property type="component" value="Unassembled WGS sequence"/>
</dbReference>
<dbReference type="SUPFAM" id="SSF63829">
    <property type="entry name" value="Calcium-dependent phosphotriesterase"/>
    <property type="match status" value="1"/>
</dbReference>
<name>A0A4R6VTY9_9HYPH</name>
<evidence type="ECO:0000313" key="6">
    <source>
        <dbReference type="Proteomes" id="UP000295391"/>
    </source>
</evidence>
<reference evidence="5 6" key="1">
    <citation type="submission" date="2019-03" db="EMBL/GenBank/DDBJ databases">
        <title>Genomic Encyclopedia of Type Strains, Phase III (KMG-III): the genomes of soil and plant-associated and newly described type strains.</title>
        <authorList>
            <person name="Whitman W."/>
        </authorList>
    </citation>
    <scope>NUCLEOTIDE SEQUENCE [LARGE SCALE GENOMIC DNA]</scope>
    <source>
        <strain evidence="5 6">CGMCC 1.7002</strain>
    </source>
</reference>
<dbReference type="PANTHER" id="PTHR10907:SF47">
    <property type="entry name" value="REGUCALCIN"/>
    <property type="match status" value="1"/>
</dbReference>
<dbReference type="PANTHER" id="PTHR10907">
    <property type="entry name" value="REGUCALCIN"/>
    <property type="match status" value="1"/>
</dbReference>
<dbReference type="AlphaFoldDB" id="A0A4R6VTY9"/>
<keyword evidence="3" id="KW-0479">Metal-binding</keyword>
<sequence length="298" mass="33110">MSQEIQCVVPAGDKTGEGAVWSAEEQAVYWCDINRFLVHRYDEKTQSTQSWLFDEPVVAVSLTSEAGRFLLALASKLIWWWPETDRREDHGFKLKGFPQVRLNDGRADPLGNFWVGSMKNNVLPDGELGDAGPGEGVLFRITPSGEVTEWRDNLGISNTLCWSPDHTKFYFGDTLENQIYAYDYDKADGSISNERVFFDGFDRGGPDGSAMDAEGYLWNCRFGGDCIVRVAPDGAIDRLIEMPISNVTTCTFGGADLQTLYITSASILCPPGQRLAGSLFSLRVDEKGMAENRFKVQA</sequence>
<dbReference type="Pfam" id="PF08450">
    <property type="entry name" value="SGL"/>
    <property type="match status" value="1"/>
</dbReference>
<dbReference type="GO" id="GO:0005509">
    <property type="term" value="F:calcium ion binding"/>
    <property type="evidence" value="ECO:0007669"/>
    <property type="project" value="TreeGrafter"/>
</dbReference>
<dbReference type="PRINTS" id="PR01790">
    <property type="entry name" value="SMP30FAMILY"/>
</dbReference>
<dbReference type="OrthoDB" id="2633250at2"/>
<dbReference type="EMBL" id="SNYR01000001">
    <property type="protein sequence ID" value="TDQ66040.1"/>
    <property type="molecule type" value="Genomic_DNA"/>
</dbReference>
<comment type="cofactor">
    <cofactor evidence="3">
        <name>Zn(2+)</name>
        <dbReference type="ChEBI" id="CHEBI:29105"/>
    </cofactor>
    <text evidence="3">Binds 1 divalent metal cation per subunit.</text>
</comment>
<dbReference type="GO" id="GO:0004341">
    <property type="term" value="F:gluconolactonase activity"/>
    <property type="evidence" value="ECO:0007669"/>
    <property type="project" value="TreeGrafter"/>
</dbReference>
<accession>A0A4R6VTY9</accession>
<evidence type="ECO:0000259" key="4">
    <source>
        <dbReference type="Pfam" id="PF08450"/>
    </source>
</evidence>
<feature type="domain" description="SMP-30/Gluconolactonase/LRE-like region" evidence="4">
    <location>
        <begin position="16"/>
        <end position="266"/>
    </location>
</feature>
<evidence type="ECO:0000313" key="5">
    <source>
        <dbReference type="EMBL" id="TDQ66040.1"/>
    </source>
</evidence>
<organism evidence="5 6">
    <name type="scientific">Maritalea mobilis</name>
    <dbReference type="NCBI Taxonomy" id="483324"/>
    <lineage>
        <taxon>Bacteria</taxon>
        <taxon>Pseudomonadati</taxon>
        <taxon>Pseudomonadota</taxon>
        <taxon>Alphaproteobacteria</taxon>
        <taxon>Hyphomicrobiales</taxon>
        <taxon>Devosiaceae</taxon>
        <taxon>Maritalea</taxon>
    </lineage>
</organism>
<dbReference type="GO" id="GO:0019853">
    <property type="term" value="P:L-ascorbic acid biosynthetic process"/>
    <property type="evidence" value="ECO:0007669"/>
    <property type="project" value="TreeGrafter"/>
</dbReference>
<protein>
    <submittedName>
        <fullName evidence="5">Sugar lactone lactonase YvrE</fullName>
    </submittedName>
</protein>
<keyword evidence="6" id="KW-1185">Reference proteome</keyword>
<evidence type="ECO:0000256" key="3">
    <source>
        <dbReference type="PIRSR" id="PIRSR605511-2"/>
    </source>
</evidence>
<feature type="active site" description="Proton donor/acceptor" evidence="2">
    <location>
        <position position="207"/>
    </location>
</feature>
<dbReference type="InterPro" id="IPR011042">
    <property type="entry name" value="6-blade_b-propeller_TolB-like"/>
</dbReference>
<feature type="binding site" evidence="3">
    <location>
        <position position="158"/>
    </location>
    <ligand>
        <name>a divalent metal cation</name>
        <dbReference type="ChEBI" id="CHEBI:60240"/>
    </ligand>
</feature>
<keyword evidence="3" id="KW-0862">Zinc</keyword>
<feature type="binding site" evidence="3">
    <location>
        <position position="17"/>
    </location>
    <ligand>
        <name>a divalent metal cation</name>
        <dbReference type="ChEBI" id="CHEBI:60240"/>
    </ligand>
</feature>
<comment type="caution">
    <text evidence="5">The sequence shown here is derived from an EMBL/GenBank/DDBJ whole genome shotgun (WGS) entry which is preliminary data.</text>
</comment>